<name>A0A7R9M762_9ACAR</name>
<dbReference type="Gene3D" id="2.130.10.10">
    <property type="entry name" value="YVTN repeat-like/Quinoprotein amine dehydrogenase"/>
    <property type="match status" value="1"/>
</dbReference>
<evidence type="ECO:0000313" key="2">
    <source>
        <dbReference type="Proteomes" id="UP000728032"/>
    </source>
</evidence>
<dbReference type="OrthoDB" id="6417311at2759"/>
<dbReference type="Proteomes" id="UP000728032">
    <property type="component" value="Unassembled WGS sequence"/>
</dbReference>
<dbReference type="InterPro" id="IPR015943">
    <property type="entry name" value="WD40/YVTN_repeat-like_dom_sf"/>
</dbReference>
<dbReference type="EMBL" id="OC923444">
    <property type="protein sequence ID" value="CAD7654851.1"/>
    <property type="molecule type" value="Genomic_DNA"/>
</dbReference>
<evidence type="ECO:0000313" key="1">
    <source>
        <dbReference type="EMBL" id="CAD7654851.1"/>
    </source>
</evidence>
<sequence length="455" mass="51341">MNANVVDIGAKASGGWTQSNGARLEFRPKYAVTRAALSPDGRLVAFADKLGSVFVLQLDDNRFQLSAALHSPVTCLAFVDSDAEDVDCDLIVTTVDSNAIHFLKLCPNSLRSRRVVRIDGGHKSSINDVSFDGKHRMMTSSAYDSSAIWSVLSFLRLNALDDRKCQKSVFCGHHVIISAYRDAVFVLDSHTFAVLRKLESRQLLEVRHDFFVTKDRDKRREKHVISAEKTIESFPERDRKTQPLAESETLLAESDALFVALSAKSHLIVVRVNRRPNTRREKPAEEDNASQSVQSIAEELLRKYAKFPQKYRIFIWTQLLALPRDRRFFHAIDALSAALRPEVREALKDCHFVDSAVGDSLVELLAQLFQWRPELLNDSLAADLALFCFPVYLVTAFCLESREALLRLRTRPEIKAYFRSQHSIAAKVVTSSAYSLALQYVPLNAHQFTTPLFPS</sequence>
<organism evidence="1">
    <name type="scientific">Oppiella nova</name>
    <dbReference type="NCBI Taxonomy" id="334625"/>
    <lineage>
        <taxon>Eukaryota</taxon>
        <taxon>Metazoa</taxon>
        <taxon>Ecdysozoa</taxon>
        <taxon>Arthropoda</taxon>
        <taxon>Chelicerata</taxon>
        <taxon>Arachnida</taxon>
        <taxon>Acari</taxon>
        <taxon>Acariformes</taxon>
        <taxon>Sarcoptiformes</taxon>
        <taxon>Oribatida</taxon>
        <taxon>Brachypylina</taxon>
        <taxon>Oppioidea</taxon>
        <taxon>Oppiidae</taxon>
        <taxon>Oppiella</taxon>
    </lineage>
</organism>
<keyword evidence="2" id="KW-1185">Reference proteome</keyword>
<accession>A0A7R9M762</accession>
<dbReference type="AlphaFoldDB" id="A0A7R9M762"/>
<gene>
    <name evidence="1" type="ORF">ONB1V03_LOCUS11496</name>
</gene>
<dbReference type="SUPFAM" id="SSF50978">
    <property type="entry name" value="WD40 repeat-like"/>
    <property type="match status" value="1"/>
</dbReference>
<proteinExistence type="predicted"/>
<dbReference type="InterPro" id="IPR036322">
    <property type="entry name" value="WD40_repeat_dom_sf"/>
</dbReference>
<dbReference type="EMBL" id="CAJPVJ010008619">
    <property type="protein sequence ID" value="CAG2172038.1"/>
    <property type="molecule type" value="Genomic_DNA"/>
</dbReference>
<protein>
    <submittedName>
        <fullName evidence="1">Uncharacterized protein</fullName>
    </submittedName>
</protein>
<reference evidence="1" key="1">
    <citation type="submission" date="2020-11" db="EMBL/GenBank/DDBJ databases">
        <authorList>
            <person name="Tran Van P."/>
        </authorList>
    </citation>
    <scope>NUCLEOTIDE SEQUENCE</scope>
</reference>